<dbReference type="Gene3D" id="2.30.40.10">
    <property type="entry name" value="Urease, subunit C, domain 1"/>
    <property type="match status" value="1"/>
</dbReference>
<dbReference type="InterPro" id="IPR004722">
    <property type="entry name" value="DHOase"/>
</dbReference>
<dbReference type="SUPFAM" id="SSF51338">
    <property type="entry name" value="Composite domain of metallo-dependent hydrolases"/>
    <property type="match status" value="1"/>
</dbReference>
<dbReference type="GO" id="GO:0005737">
    <property type="term" value="C:cytoplasm"/>
    <property type="evidence" value="ECO:0007669"/>
    <property type="project" value="TreeGrafter"/>
</dbReference>
<dbReference type="InterPro" id="IPR032466">
    <property type="entry name" value="Metal_Hydrolase"/>
</dbReference>
<evidence type="ECO:0000313" key="4">
    <source>
        <dbReference type="Proteomes" id="UP000182771"/>
    </source>
</evidence>
<proteinExistence type="predicted"/>
<dbReference type="GO" id="GO:0006221">
    <property type="term" value="P:pyrimidine nucleotide biosynthetic process"/>
    <property type="evidence" value="ECO:0007669"/>
    <property type="project" value="UniProtKB-KW"/>
</dbReference>
<dbReference type="PANTHER" id="PTHR43668:SF2">
    <property type="entry name" value="ALLANTOINASE"/>
    <property type="match status" value="1"/>
</dbReference>
<dbReference type="GO" id="GO:0004151">
    <property type="term" value="F:dihydroorotase activity"/>
    <property type="evidence" value="ECO:0007669"/>
    <property type="project" value="InterPro"/>
</dbReference>
<feature type="domain" description="Dihydroorotase catalytic" evidence="2">
    <location>
        <begin position="66"/>
        <end position="247"/>
    </location>
</feature>
<dbReference type="GO" id="GO:0006145">
    <property type="term" value="P:purine nucleobase catabolic process"/>
    <property type="evidence" value="ECO:0007669"/>
    <property type="project" value="TreeGrafter"/>
</dbReference>
<gene>
    <name evidence="3" type="ORF">SAMN05444420_101525</name>
</gene>
<dbReference type="PANTHER" id="PTHR43668">
    <property type="entry name" value="ALLANTOINASE"/>
    <property type="match status" value="1"/>
</dbReference>
<organism evidence="3 4">
    <name type="scientific">Capnocytophaga granulosa</name>
    <dbReference type="NCBI Taxonomy" id="45242"/>
    <lineage>
        <taxon>Bacteria</taxon>
        <taxon>Pseudomonadati</taxon>
        <taxon>Bacteroidota</taxon>
        <taxon>Flavobacteriia</taxon>
        <taxon>Flavobacteriales</taxon>
        <taxon>Flavobacteriaceae</taxon>
        <taxon>Capnocytophaga</taxon>
    </lineage>
</organism>
<evidence type="ECO:0000256" key="1">
    <source>
        <dbReference type="ARBA" id="ARBA00022975"/>
    </source>
</evidence>
<name>A0A1H2RN44_9FLAO</name>
<dbReference type="Gene3D" id="3.20.20.140">
    <property type="entry name" value="Metal-dependent hydrolases"/>
    <property type="match status" value="1"/>
</dbReference>
<dbReference type="GO" id="GO:0046872">
    <property type="term" value="F:metal ion binding"/>
    <property type="evidence" value="ECO:0007669"/>
    <property type="project" value="InterPro"/>
</dbReference>
<dbReference type="InterPro" id="IPR011059">
    <property type="entry name" value="Metal-dep_hydrolase_composite"/>
</dbReference>
<dbReference type="Pfam" id="PF12890">
    <property type="entry name" value="DHOase"/>
    <property type="match status" value="1"/>
</dbReference>
<dbReference type="OrthoDB" id="9765462at2"/>
<dbReference type="EMBL" id="FNND01000001">
    <property type="protein sequence ID" value="SDW20678.1"/>
    <property type="molecule type" value="Genomic_DNA"/>
</dbReference>
<reference evidence="3 4" key="1">
    <citation type="submission" date="2016-10" db="EMBL/GenBank/DDBJ databases">
        <authorList>
            <person name="Varghese N."/>
            <person name="Submissions S."/>
        </authorList>
    </citation>
    <scope>NUCLEOTIDE SEQUENCE [LARGE SCALE GENOMIC DNA]</scope>
    <source>
        <strain evidence="3 4">DSM 11449</strain>
    </source>
</reference>
<dbReference type="GO" id="GO:0004038">
    <property type="term" value="F:allantoinase activity"/>
    <property type="evidence" value="ECO:0007669"/>
    <property type="project" value="TreeGrafter"/>
</dbReference>
<dbReference type="Proteomes" id="UP000182771">
    <property type="component" value="Unassembled WGS sequence"/>
</dbReference>
<keyword evidence="1" id="KW-0665">Pyrimidine biosynthesis</keyword>
<dbReference type="InterPro" id="IPR024403">
    <property type="entry name" value="DHOase_cat"/>
</dbReference>
<accession>A0A1H2RN44</accession>
<evidence type="ECO:0000313" key="3">
    <source>
        <dbReference type="EMBL" id="SDW20678.1"/>
    </source>
</evidence>
<dbReference type="InterPro" id="IPR050138">
    <property type="entry name" value="DHOase/Allantoinase_Hydrolase"/>
</dbReference>
<sequence>MIIFVVKIKGIMKTLLRHVTIIDTDSSYHGQTQDILIEDGNIKQISSEITCQDADEVLENCYISQGWTDSSVSFGEPGYEERETLAHGVKVACESGFTQVMLNPNTHPITESRSQVGFLKRATQGAITEIFPIGALTTESKGEYLAELYDMQSAGAVAFGDYKRYIPQANLLKIALQYTAPFSGIVISFPCDRSIMGKGVVNEHIASTRLGLKGIPALAEEIIVERDLSILEYAGGRLHIPTISTEKSVALIAAAKAKGLDVSCSVAVSNLHLTDEVLGNFNTDYKLLPPLRDTRHVEALRKGVESGVIDMVTSDHCPLDIECKAKEFDLAEFGSIGLEATLGIMLRHFSVEKTVEMLTAAKKRFSLPVSPIAVGQKADITLFTDKGERVFDKDSIKSSSKNCAFVSETVKGKVLGVISPRGHWFSR</sequence>
<dbReference type="AlphaFoldDB" id="A0A1H2RN44"/>
<comment type="caution">
    <text evidence="3">The sequence shown here is derived from an EMBL/GenBank/DDBJ whole genome shotgun (WGS) entry which is preliminary data.</text>
</comment>
<dbReference type="SUPFAM" id="SSF51556">
    <property type="entry name" value="Metallo-dependent hydrolases"/>
    <property type="match status" value="1"/>
</dbReference>
<dbReference type="CDD" id="cd01317">
    <property type="entry name" value="DHOase_IIa"/>
    <property type="match status" value="1"/>
</dbReference>
<evidence type="ECO:0000259" key="2">
    <source>
        <dbReference type="Pfam" id="PF12890"/>
    </source>
</evidence>
<protein>
    <submittedName>
        <fullName evidence="3">Dihydroorotase</fullName>
    </submittedName>
</protein>
<keyword evidence="4" id="KW-1185">Reference proteome</keyword>